<dbReference type="PANTHER" id="PTHR10434">
    <property type="entry name" value="1-ACYL-SN-GLYCEROL-3-PHOSPHATE ACYLTRANSFERASE"/>
    <property type="match status" value="1"/>
</dbReference>
<dbReference type="CDD" id="cd07989">
    <property type="entry name" value="LPLAT_AGPAT-like"/>
    <property type="match status" value="1"/>
</dbReference>
<protein>
    <recommendedName>
        <fullName evidence="5">Phospholipid/glycerol acyltransferase domain-containing protein</fullName>
    </recommendedName>
</protein>
<evidence type="ECO:0000256" key="3">
    <source>
        <dbReference type="ARBA" id="ARBA00023315"/>
    </source>
</evidence>
<dbReference type="SUPFAM" id="SSF69593">
    <property type="entry name" value="Glycerol-3-phosphate (1)-acyltransferase"/>
    <property type="match status" value="1"/>
</dbReference>
<keyword evidence="7" id="KW-1185">Reference proteome</keyword>
<dbReference type="RefSeq" id="WP_220808982.1">
    <property type="nucleotide sequence ID" value="NZ_BPMK01000011.1"/>
</dbReference>
<keyword evidence="3" id="KW-0012">Acyltransferase</keyword>
<dbReference type="Proteomes" id="UP000887222">
    <property type="component" value="Unassembled WGS sequence"/>
</dbReference>
<gene>
    <name evidence="6" type="ORF">NCCP691_25750</name>
</gene>
<evidence type="ECO:0000256" key="1">
    <source>
        <dbReference type="ARBA" id="ARBA00005189"/>
    </source>
</evidence>
<dbReference type="EMBL" id="BPMK01000011">
    <property type="protein sequence ID" value="GIZ52561.1"/>
    <property type="molecule type" value="Genomic_DNA"/>
</dbReference>
<comment type="pathway">
    <text evidence="1">Lipid metabolism.</text>
</comment>
<accession>A0ABQ4Q5S1</accession>
<evidence type="ECO:0000256" key="2">
    <source>
        <dbReference type="ARBA" id="ARBA00022679"/>
    </source>
</evidence>
<keyword evidence="4" id="KW-0472">Membrane</keyword>
<keyword evidence="4" id="KW-0812">Transmembrane</keyword>
<comment type="caution">
    <text evidence="6">The sequence shown here is derived from an EMBL/GenBank/DDBJ whole genome shotgun (WGS) entry which is preliminary data.</text>
</comment>
<evidence type="ECO:0000256" key="4">
    <source>
        <dbReference type="SAM" id="Phobius"/>
    </source>
</evidence>
<organism evidence="6 7">
    <name type="scientific">Noviherbaspirillum aridicola</name>
    <dbReference type="NCBI Taxonomy" id="2849687"/>
    <lineage>
        <taxon>Bacteria</taxon>
        <taxon>Pseudomonadati</taxon>
        <taxon>Pseudomonadota</taxon>
        <taxon>Betaproteobacteria</taxon>
        <taxon>Burkholderiales</taxon>
        <taxon>Oxalobacteraceae</taxon>
        <taxon>Noviherbaspirillum</taxon>
    </lineage>
</organism>
<feature type="transmembrane region" description="Helical" evidence="4">
    <location>
        <begin position="54"/>
        <end position="74"/>
    </location>
</feature>
<reference evidence="6 7" key="1">
    <citation type="journal article" date="2022" name="Int. J. Syst. Evol. Microbiol.">
        <title>Noviherbaspirillum aridicola sp. nov., isolated from an arid soil in Pakistan.</title>
        <authorList>
            <person name="Khan I.U."/>
            <person name="Saqib M."/>
            <person name="Amin A."/>
            <person name="Hussain F."/>
            <person name="Li L."/>
            <person name="Liu Y.H."/>
            <person name="Fang B.Z."/>
            <person name="Ahmed I."/>
            <person name="Li W.J."/>
        </authorList>
    </citation>
    <scope>NUCLEOTIDE SEQUENCE [LARGE SCALE GENOMIC DNA]</scope>
    <source>
        <strain evidence="6 7">NCCP-691</strain>
    </source>
</reference>
<name>A0ABQ4Q5S1_9BURK</name>
<proteinExistence type="predicted"/>
<keyword evidence="2" id="KW-0808">Transferase</keyword>
<evidence type="ECO:0000313" key="7">
    <source>
        <dbReference type="Proteomes" id="UP000887222"/>
    </source>
</evidence>
<feature type="domain" description="Phospholipid/glycerol acyltransferase" evidence="5">
    <location>
        <begin position="88"/>
        <end position="196"/>
    </location>
</feature>
<evidence type="ECO:0000259" key="5">
    <source>
        <dbReference type="SMART" id="SM00563"/>
    </source>
</evidence>
<dbReference type="InterPro" id="IPR002123">
    <property type="entry name" value="Plipid/glycerol_acylTrfase"/>
</dbReference>
<evidence type="ECO:0000313" key="6">
    <source>
        <dbReference type="EMBL" id="GIZ52561.1"/>
    </source>
</evidence>
<sequence>MKFLSRAFFCLYDFVVFYLGVLAFGLLALAWTLAAVVLYPVLPRAIGRRVGRAAIMLAFRGFLAFLQASGRFRFDLRSLDTLKHEDSLIIAPNHPSLWDAVLVVSRLPDVACVMKAAVINNIFLGAGARLARYIRNGSLRQMISLAVAELKRGDRILLFPEGTRTVRRPVNPLTGSIGVIACRSGAAVQTVIIETDSPFLTKGWPVWKKPPLPMHYRVRLGERFEAGADSAALVARLEHYFMEQTIECGGIPCAPAPAAAPGTDVADAAVEVLPDVRHS</sequence>
<dbReference type="Pfam" id="PF01553">
    <property type="entry name" value="Acyltransferase"/>
    <property type="match status" value="1"/>
</dbReference>
<dbReference type="PANTHER" id="PTHR10434:SF66">
    <property type="entry name" value="PHOSPHOLIPID_GLYCEROL ACYLTRANSFERASE DOMAIN-CONTAINING PROTEIN"/>
    <property type="match status" value="1"/>
</dbReference>
<keyword evidence="4" id="KW-1133">Transmembrane helix</keyword>
<feature type="transmembrane region" description="Helical" evidence="4">
    <location>
        <begin position="15"/>
        <end position="42"/>
    </location>
</feature>
<dbReference type="SMART" id="SM00563">
    <property type="entry name" value="PlsC"/>
    <property type="match status" value="1"/>
</dbReference>